<dbReference type="RefSeq" id="WP_265721922.1">
    <property type="nucleotide sequence ID" value="NZ_JAPIVK010000016.1"/>
</dbReference>
<keyword evidence="3" id="KW-1185">Reference proteome</keyword>
<comment type="caution">
    <text evidence="2">The sequence shown here is derived from an EMBL/GenBank/DDBJ whole genome shotgun (WGS) entry which is preliminary data.</text>
</comment>
<dbReference type="Gene3D" id="3.60.70.12">
    <property type="entry name" value="L-amino peptidase D-ALA esterase/amidase"/>
    <property type="match status" value="1"/>
</dbReference>
<comment type="similarity">
    <text evidence="1">Belongs to the peptidase S58 family.</text>
</comment>
<evidence type="ECO:0000313" key="3">
    <source>
        <dbReference type="Proteomes" id="UP001597425"/>
    </source>
</evidence>
<dbReference type="PANTHER" id="PTHR36512">
    <property type="entry name" value="D-AMINOPEPTIDASE"/>
    <property type="match status" value="1"/>
</dbReference>
<evidence type="ECO:0000313" key="2">
    <source>
        <dbReference type="EMBL" id="MFD2311332.1"/>
    </source>
</evidence>
<dbReference type="InterPro" id="IPR016117">
    <property type="entry name" value="ArgJ-like_dom_sf"/>
</dbReference>
<dbReference type="PANTHER" id="PTHR36512:SF3">
    <property type="entry name" value="BLR5678 PROTEIN"/>
    <property type="match status" value="1"/>
</dbReference>
<dbReference type="InterPro" id="IPR005321">
    <property type="entry name" value="Peptidase_S58_DmpA"/>
</dbReference>
<evidence type="ECO:0000256" key="1">
    <source>
        <dbReference type="ARBA" id="ARBA00007068"/>
    </source>
</evidence>
<gene>
    <name evidence="2" type="ORF">ACFSKX_12980</name>
</gene>
<protein>
    <submittedName>
        <fullName evidence="2">P1 family peptidase</fullName>
    </submittedName>
</protein>
<dbReference type="SUPFAM" id="SSF56266">
    <property type="entry name" value="DmpA/ArgJ-like"/>
    <property type="match status" value="1"/>
</dbReference>
<proteinExistence type="inferred from homology"/>
<organism evidence="2 3">
    <name type="scientific">Microbulbifer halophilus</name>
    <dbReference type="NCBI Taxonomy" id="453963"/>
    <lineage>
        <taxon>Bacteria</taxon>
        <taxon>Pseudomonadati</taxon>
        <taxon>Pseudomonadota</taxon>
        <taxon>Gammaproteobacteria</taxon>
        <taxon>Cellvibrionales</taxon>
        <taxon>Microbulbiferaceae</taxon>
        <taxon>Microbulbifer</taxon>
    </lineage>
</organism>
<sequence>MRIPVQPMAEKKRLGALGRQLAAASLVSAALLSPAIQADQSGLDMEINKHGEKTLEFDWPILHVGTGEYPAGPTGVTVFHFQRKVLAAVDVSGGAPGTVNAEFLKLGYDLPELDSVVFSGGSWYGLETATAVATALKDDGIRDGYAFGENPNIALSVGSIVYDFGSRRLNEIYPDKRLAQAAFRAAEPGWFPQGAAGAGRMTLSGVFFGCNAHSGQGGAFRQLGDLKVAVFTVVNSLGVITDREGNTVACYPGENWPEDLRTADLMQDFPSSRAEGWAGVSADDRNKNHNTTVSLVVVNQKLPHAQLERLAKQVHASMSRGIQPFATQFDGDVLYAVSTGELEATADDAMSSADLGAVASEVMWDAILSSVPEQPQVVPAAEDVAVSAKDLRRYSGDYRFSRFVTLRVERRGDRLFARSIGERDTYSIGRDKAVELQPVSPTRFTVPGRFPLVLDFSREDQLLANPGKWQQLGSKI</sequence>
<dbReference type="Proteomes" id="UP001597425">
    <property type="component" value="Unassembled WGS sequence"/>
</dbReference>
<dbReference type="EMBL" id="JBHUJD010000016">
    <property type="protein sequence ID" value="MFD2311332.1"/>
    <property type="molecule type" value="Genomic_DNA"/>
</dbReference>
<name>A0ABW5EDJ5_9GAMM</name>
<accession>A0ABW5EDJ5</accession>
<reference evidence="3" key="1">
    <citation type="journal article" date="2019" name="Int. J. Syst. Evol. Microbiol.">
        <title>The Global Catalogue of Microorganisms (GCM) 10K type strain sequencing project: providing services to taxonomists for standard genome sequencing and annotation.</title>
        <authorList>
            <consortium name="The Broad Institute Genomics Platform"/>
            <consortium name="The Broad Institute Genome Sequencing Center for Infectious Disease"/>
            <person name="Wu L."/>
            <person name="Ma J."/>
        </authorList>
    </citation>
    <scope>NUCLEOTIDE SEQUENCE [LARGE SCALE GENOMIC DNA]</scope>
    <source>
        <strain evidence="3">KCTC 12848</strain>
    </source>
</reference>
<dbReference type="Pfam" id="PF03576">
    <property type="entry name" value="Peptidase_S58"/>
    <property type="match status" value="1"/>
</dbReference>